<evidence type="ECO:0000256" key="8">
    <source>
        <dbReference type="SAM" id="MobiDB-lite"/>
    </source>
</evidence>
<dbReference type="EMBL" id="JASWJB010000104">
    <property type="protein sequence ID" value="KAK2597453.1"/>
    <property type="molecule type" value="Genomic_DNA"/>
</dbReference>
<evidence type="ECO:0000256" key="1">
    <source>
        <dbReference type="ARBA" id="ARBA00008881"/>
    </source>
</evidence>
<feature type="compositionally biased region" description="Low complexity" evidence="8">
    <location>
        <begin position="468"/>
        <end position="482"/>
    </location>
</feature>
<comment type="caution">
    <text evidence="9">The sequence shown here is derived from an EMBL/GenBank/DDBJ whole genome shotgun (WGS) entry which is preliminary data.</text>
</comment>
<evidence type="ECO:0000256" key="7">
    <source>
        <dbReference type="ARBA" id="ARBA00023321"/>
    </source>
</evidence>
<organism evidence="9 10">
    <name type="scientific">Conoideocrella luteorostrata</name>
    <dbReference type="NCBI Taxonomy" id="1105319"/>
    <lineage>
        <taxon>Eukaryota</taxon>
        <taxon>Fungi</taxon>
        <taxon>Dikarya</taxon>
        <taxon>Ascomycota</taxon>
        <taxon>Pezizomycotina</taxon>
        <taxon>Sordariomycetes</taxon>
        <taxon>Hypocreomycetidae</taxon>
        <taxon>Hypocreales</taxon>
        <taxon>Clavicipitaceae</taxon>
        <taxon>Conoideocrella</taxon>
    </lineage>
</organism>
<sequence length="584" mass="61819">MYWEDINSASTDDPANDFFGQFVDFDSNGNSNDLAVDGYNPLATTMSGMPNSIMLLGNHGTKLDSTVSSGVSSGDEFDFLSCSSNIGATASAASHEIDPKDLALSTHELFATHSSQQPFEYLGRASMSEADLTRLESISLHSPQKPKVAASDPSSPTPPNTDVRKPKKFVETISSTIKKATKIRKNKKTTETQQQPLSPKQEPQQSLKLPKQRRGKTKAVTPGNLPASPPIQQQEQAANFHFIHGHYEDPFGDGGALLPPQGVNLQYYGQVAPDTPVESPGVKSEPGQGNFQADQAWKQQHIQWPGAGGEYVTSQEGGGGGGGGWWNSNMINHGHNEFTNPPLHNHQRSASIHVMGQGQGQNSGMNYDYGSMADTSTSGLMIHMPQPRGSQSTVVNDLTANAQTFLPPPPVPQAMGPAMPNSERSHRPPKAKSSGARHLSCSPVRKQRGTSASPTPTDQSAVPRSRHSSGASVSSARSSSGRLPGSMPGTPCSVRKRRSRDASGSSGGGASAGADSGGIGFVNFTPHDGSMLMTGVAPSGSSKTKARREKEAQDRRRRLSEAAIKAVAAAGGDVDKLIEQGFAF</sequence>
<keyword evidence="6" id="KW-0804">Transcription</keyword>
<dbReference type="Proteomes" id="UP001251528">
    <property type="component" value="Unassembled WGS sequence"/>
</dbReference>
<feature type="region of interest" description="Disordered" evidence="8">
    <location>
        <begin position="402"/>
        <end position="518"/>
    </location>
</feature>
<evidence type="ECO:0000256" key="3">
    <source>
        <dbReference type="ARBA" id="ARBA00022969"/>
    </source>
</evidence>
<evidence type="ECO:0000313" key="10">
    <source>
        <dbReference type="Proteomes" id="UP001251528"/>
    </source>
</evidence>
<evidence type="ECO:0000256" key="4">
    <source>
        <dbReference type="ARBA" id="ARBA00023015"/>
    </source>
</evidence>
<feature type="region of interest" description="Disordered" evidence="8">
    <location>
        <begin position="531"/>
        <end position="558"/>
    </location>
</feature>
<feature type="compositionally biased region" description="Polar residues" evidence="8">
    <location>
        <begin position="449"/>
        <end position="462"/>
    </location>
</feature>
<dbReference type="GO" id="GO:0048315">
    <property type="term" value="P:conidium formation"/>
    <property type="evidence" value="ECO:0007669"/>
    <property type="project" value="UniProtKB-KW"/>
</dbReference>
<dbReference type="PANTHER" id="PTHR22934:SF25">
    <property type="entry name" value="DEVELOPMENTAL REGULATORY PROTEIN WETA"/>
    <property type="match status" value="1"/>
</dbReference>
<reference evidence="9" key="1">
    <citation type="submission" date="2023-06" db="EMBL/GenBank/DDBJ databases">
        <title>Conoideocrella luteorostrata (Hypocreales: Clavicipitaceae), a potential biocontrol fungus for elongate hemlock scale in United States Christmas tree production areas.</title>
        <authorList>
            <person name="Barrett H."/>
            <person name="Lovett B."/>
            <person name="Macias A.M."/>
            <person name="Stajich J.E."/>
            <person name="Kasson M.T."/>
        </authorList>
    </citation>
    <scope>NUCLEOTIDE SEQUENCE</scope>
    <source>
        <strain evidence="9">ARSEF 14590</strain>
    </source>
</reference>
<evidence type="ECO:0000313" key="9">
    <source>
        <dbReference type="EMBL" id="KAK2597453.1"/>
    </source>
</evidence>
<keyword evidence="7" id="KW-0183">Conidiation</keyword>
<gene>
    <name evidence="9" type="ORF">QQS21_005923</name>
</gene>
<keyword evidence="4" id="KW-0805">Transcription regulation</keyword>
<dbReference type="GO" id="GO:0030435">
    <property type="term" value="P:sporulation resulting in formation of a cellular spore"/>
    <property type="evidence" value="ECO:0007669"/>
    <property type="project" value="UniProtKB-KW"/>
</dbReference>
<keyword evidence="3" id="KW-0749">Sporulation</keyword>
<keyword evidence="10" id="KW-1185">Reference proteome</keyword>
<accession>A0AAJ0CPI4</accession>
<dbReference type="AlphaFoldDB" id="A0AAJ0CPI4"/>
<evidence type="ECO:0000256" key="5">
    <source>
        <dbReference type="ARBA" id="ARBA00023159"/>
    </source>
</evidence>
<feature type="region of interest" description="Disordered" evidence="8">
    <location>
        <begin position="141"/>
        <end position="227"/>
    </location>
</feature>
<protein>
    <recommendedName>
        <fullName evidence="2">Developmental regulatory protein wetA</fullName>
    </recommendedName>
</protein>
<dbReference type="PANTHER" id="PTHR22934">
    <property type="entry name" value="PROTEIN ESC1/WETA-RELATED"/>
    <property type="match status" value="1"/>
</dbReference>
<evidence type="ECO:0000256" key="6">
    <source>
        <dbReference type="ARBA" id="ARBA00023163"/>
    </source>
</evidence>
<comment type="similarity">
    <text evidence="1">Belongs to the wetA family.</text>
</comment>
<name>A0AAJ0CPI4_9HYPO</name>
<dbReference type="InterPro" id="IPR040112">
    <property type="entry name" value="WetA"/>
</dbReference>
<keyword evidence="5" id="KW-0010">Activator</keyword>
<proteinExistence type="inferred from homology"/>
<feature type="compositionally biased region" description="Polar residues" evidence="8">
    <location>
        <begin position="191"/>
        <end position="207"/>
    </location>
</feature>
<evidence type="ECO:0000256" key="2">
    <source>
        <dbReference type="ARBA" id="ARBA00015342"/>
    </source>
</evidence>
<feature type="compositionally biased region" description="Gly residues" evidence="8">
    <location>
        <begin position="505"/>
        <end position="518"/>
    </location>
</feature>